<accession>A0ABV6R5J5</accession>
<evidence type="ECO:0000313" key="8">
    <source>
        <dbReference type="Proteomes" id="UP001589906"/>
    </source>
</evidence>
<sequence>MKIRTQESGNRVRLTRKVIDTAVAEHVRGKRRRIWDTEVRRLFLQITPGGHASYYLRYSRLDGGENDIVLFSADLISPEEARRGAIERLRALQVEGTDPSEAKRQAKAEAKQRKADTLRSLAELYDEAHPLLTEGDRATRAYLLDRFVFPTLGDRPFREVTKPEVKDLVRAVQARIVQDALHPSFKGYSTANQIQSILRRIYNWAIKDREWLERNPASFEALFPTDAEPREEHFNPDTFAKVWHWNVAQATGKDERISVALATMIYLVTLQRPIDVVRAHRNHFDMDAATWIVPKEMTKKRKKPYFIPLSPLAQRLIQTQLDRSSGLYLFPSYGKGEHIWRGSLTGAFMAMRNQMFEDGEIPSRELQLYDGRRFGRTVIEEDLGFPERVAEHVINHYDENRPGVRYNVREMRAKVRAAQNAWSDEIARMVGPHAFSPLQDELDTAA</sequence>
<keyword evidence="2" id="KW-0229">DNA integration</keyword>
<dbReference type="InterPro" id="IPR010998">
    <property type="entry name" value="Integrase_recombinase_N"/>
</dbReference>
<dbReference type="InterPro" id="IPR050808">
    <property type="entry name" value="Phage_Integrase"/>
</dbReference>
<protein>
    <submittedName>
        <fullName evidence="7">Tyrosine-type recombinase/integrase</fullName>
    </submittedName>
</protein>
<evidence type="ECO:0000256" key="2">
    <source>
        <dbReference type="ARBA" id="ARBA00022908"/>
    </source>
</evidence>
<dbReference type="Proteomes" id="UP001589906">
    <property type="component" value="Unassembled WGS sequence"/>
</dbReference>
<gene>
    <name evidence="7" type="ORF">ACFFGE_12495</name>
</gene>
<dbReference type="PANTHER" id="PTHR30629">
    <property type="entry name" value="PROPHAGE INTEGRASE"/>
    <property type="match status" value="1"/>
</dbReference>
<feature type="domain" description="Core-binding (CB)" evidence="6">
    <location>
        <begin position="116"/>
        <end position="206"/>
    </location>
</feature>
<dbReference type="RefSeq" id="WP_376836751.1">
    <property type="nucleotide sequence ID" value="NZ_JBHLSW010000013.1"/>
</dbReference>
<proteinExistence type="inferred from homology"/>
<evidence type="ECO:0000313" key="7">
    <source>
        <dbReference type="EMBL" id="MFC0634691.1"/>
    </source>
</evidence>
<evidence type="ECO:0000256" key="1">
    <source>
        <dbReference type="ARBA" id="ARBA00008857"/>
    </source>
</evidence>
<dbReference type="InterPro" id="IPR038488">
    <property type="entry name" value="Integrase_DNA-bd_sf"/>
</dbReference>
<keyword evidence="3 5" id="KW-0238">DNA-binding</keyword>
<dbReference type="InterPro" id="IPR013762">
    <property type="entry name" value="Integrase-like_cat_sf"/>
</dbReference>
<comment type="similarity">
    <text evidence="1">Belongs to the 'phage' integrase family.</text>
</comment>
<dbReference type="InterPro" id="IPR053876">
    <property type="entry name" value="Phage_int_M"/>
</dbReference>
<dbReference type="PANTHER" id="PTHR30629:SF2">
    <property type="entry name" value="PROPHAGE INTEGRASE INTS-RELATED"/>
    <property type="match status" value="1"/>
</dbReference>
<organism evidence="7 8">
    <name type="scientific">Brevundimonas balnearis</name>
    <dbReference type="NCBI Taxonomy" id="1572858"/>
    <lineage>
        <taxon>Bacteria</taxon>
        <taxon>Pseudomonadati</taxon>
        <taxon>Pseudomonadota</taxon>
        <taxon>Alphaproteobacteria</taxon>
        <taxon>Caulobacterales</taxon>
        <taxon>Caulobacteraceae</taxon>
        <taxon>Brevundimonas</taxon>
    </lineage>
</organism>
<dbReference type="EMBL" id="JBHLSW010000013">
    <property type="protein sequence ID" value="MFC0634691.1"/>
    <property type="molecule type" value="Genomic_DNA"/>
</dbReference>
<evidence type="ECO:0000256" key="4">
    <source>
        <dbReference type="ARBA" id="ARBA00023172"/>
    </source>
</evidence>
<dbReference type="Gene3D" id="1.10.443.10">
    <property type="entry name" value="Intergrase catalytic core"/>
    <property type="match status" value="1"/>
</dbReference>
<comment type="caution">
    <text evidence="7">The sequence shown here is derived from an EMBL/GenBank/DDBJ whole genome shotgun (WGS) entry which is preliminary data.</text>
</comment>
<dbReference type="InterPro" id="IPR011010">
    <property type="entry name" value="DNA_brk_join_enz"/>
</dbReference>
<evidence type="ECO:0000256" key="5">
    <source>
        <dbReference type="PROSITE-ProRule" id="PRU01248"/>
    </source>
</evidence>
<dbReference type="Pfam" id="PF13356">
    <property type="entry name" value="Arm-DNA-bind_3"/>
    <property type="match status" value="1"/>
</dbReference>
<dbReference type="Gene3D" id="1.10.150.130">
    <property type="match status" value="1"/>
</dbReference>
<dbReference type="SUPFAM" id="SSF56349">
    <property type="entry name" value="DNA breaking-rejoining enzymes"/>
    <property type="match status" value="1"/>
</dbReference>
<dbReference type="Gene3D" id="3.30.160.390">
    <property type="entry name" value="Integrase, DNA-binding domain"/>
    <property type="match status" value="1"/>
</dbReference>
<keyword evidence="4" id="KW-0233">DNA recombination</keyword>
<evidence type="ECO:0000259" key="6">
    <source>
        <dbReference type="PROSITE" id="PS51900"/>
    </source>
</evidence>
<reference evidence="7 8" key="1">
    <citation type="submission" date="2024-09" db="EMBL/GenBank/DDBJ databases">
        <authorList>
            <person name="Sun Q."/>
            <person name="Mori K."/>
        </authorList>
    </citation>
    <scope>NUCLEOTIDE SEQUENCE [LARGE SCALE GENOMIC DNA]</scope>
    <source>
        <strain evidence="7 8">NCAIM B.02621</strain>
    </source>
</reference>
<dbReference type="InterPro" id="IPR025166">
    <property type="entry name" value="Integrase_DNA_bind_dom"/>
</dbReference>
<dbReference type="PROSITE" id="PS51900">
    <property type="entry name" value="CB"/>
    <property type="match status" value="1"/>
</dbReference>
<dbReference type="InterPro" id="IPR044068">
    <property type="entry name" value="CB"/>
</dbReference>
<evidence type="ECO:0000256" key="3">
    <source>
        <dbReference type="ARBA" id="ARBA00023125"/>
    </source>
</evidence>
<dbReference type="Pfam" id="PF22022">
    <property type="entry name" value="Phage_int_M"/>
    <property type="match status" value="1"/>
</dbReference>
<name>A0ABV6R5J5_9CAUL</name>
<keyword evidence="8" id="KW-1185">Reference proteome</keyword>